<protein>
    <recommendedName>
        <fullName evidence="2">chitinase</fullName>
        <ecNumber evidence="2">3.2.1.14</ecNumber>
    </recommendedName>
</protein>
<evidence type="ECO:0000256" key="4">
    <source>
        <dbReference type="ARBA" id="ARBA00023277"/>
    </source>
</evidence>
<dbReference type="SUPFAM" id="SSF51445">
    <property type="entry name" value="(Trans)glycosidases"/>
    <property type="match status" value="1"/>
</dbReference>
<dbReference type="InterPro" id="IPR011583">
    <property type="entry name" value="Chitinase_II/V-like_cat"/>
</dbReference>
<dbReference type="PROSITE" id="PS51910">
    <property type="entry name" value="GH18_2"/>
    <property type="match status" value="1"/>
</dbReference>
<dbReference type="RefSeq" id="WP_317521291.1">
    <property type="nucleotide sequence ID" value="NZ_JAWJZI010000002.1"/>
</dbReference>
<evidence type="ECO:0000256" key="6">
    <source>
        <dbReference type="RuleBase" id="RU000489"/>
    </source>
</evidence>
<comment type="similarity">
    <text evidence="1">Belongs to the glycosyl hydrolase 18 family. Chitinase class II subfamily.</text>
</comment>
<sequence>MKKIPLVGIITTLLSPHAFAGGIDCSGLAIWNSGAVYNENDTVQHLDHAYEANWWSKGSAPDQFSGQWQEWTLLGQCETGEPQPPKITITSPQDGGQFVLDKPILLAAQASSQNSEIKEVEFLVNGDSVAIIPQAPFSTEWTPGQLGQSVVTVKATNIDNMTESSQVSVIIVDSDISLPPVVTLTAPGDDSEFEEGDIVTLSADASSEHASIDRVEFYLNDTPIGSDTSAPYEYRWASTAGSHAVYAQAIDSNQQSTKTESISITVNGKQPGGSCKDLPAYTEGASYTQGQLVTNIDNQYSCQIPGWCSGAAWAYAPGEGSHWQDAWKHEGECGSAPELSFSSPGAGETLLAGIPTELSVSTKAGEFAIAKVQFFADNQLIGDGIVDGTHYQLEWTPVNTGSITLKAVATDTDNGEGETTQQVTVTDQALVVDLTKPTAGSRFSLGTPVEMVADAKSFQSDINRVEFLVNGKVVATAEHAPYIVNWVSEAAGDYQVQAKAVDNSGGEEFSSAVPFSVTLSTENNHKLVGYWHNFVNGSVCPMNLSDIPTEWDVIDIAFADTNHAAPGTNYFNLFSGDGGCAAIEADRFKQDIQALQADGRKVVLSLGGAEGTIILNDDASEQAFVDSLTAIIQEWGFDGLDVDYESGSGLVNGSEIQKRLPRALRSIQDKLGRDLYLTMAPEHPYVQGGYVSIADGTVWGAYLPVIDATRDMLDLLHVQLYNNGGLEHPYGGTAPAGSVDMIVAAQKMLVEGFQTAHGTGPNFEPLRDDQVSIGLPSGAKAAGSGQATIEDTNKALDCLVLGTNCGSVVPSERYDNFGGVMFWSINWDEYYNRAYSKGVGAKLSELNQH</sequence>
<proteinExistence type="inferred from homology"/>
<keyword evidence="4" id="KW-0119">Carbohydrate metabolism</keyword>
<evidence type="ECO:0000256" key="3">
    <source>
        <dbReference type="ARBA" id="ARBA00022801"/>
    </source>
</evidence>
<dbReference type="Pfam" id="PF17957">
    <property type="entry name" value="Big_7"/>
    <property type="match status" value="4"/>
</dbReference>
<feature type="domain" description="GH18" evidence="8">
    <location>
        <begin position="525"/>
        <end position="842"/>
    </location>
</feature>
<dbReference type="InterPro" id="IPR013783">
    <property type="entry name" value="Ig-like_fold"/>
</dbReference>
<dbReference type="PROSITE" id="PS01095">
    <property type="entry name" value="GH18_1"/>
    <property type="match status" value="1"/>
</dbReference>
<evidence type="ECO:0000256" key="2">
    <source>
        <dbReference type="ARBA" id="ARBA00012729"/>
    </source>
</evidence>
<dbReference type="InterPro" id="IPR001223">
    <property type="entry name" value="Glyco_hydro18_cat"/>
</dbReference>
<evidence type="ECO:0000259" key="8">
    <source>
        <dbReference type="PROSITE" id="PS51910"/>
    </source>
</evidence>
<keyword evidence="3 6" id="KW-0378">Hydrolase</keyword>
<dbReference type="InterPro" id="IPR001579">
    <property type="entry name" value="Glyco_hydro_18_chit_AS"/>
</dbReference>
<dbReference type="PANTHER" id="PTHR45708:SF49">
    <property type="entry name" value="ENDOCHITINASE"/>
    <property type="match status" value="1"/>
</dbReference>
<dbReference type="InterPro" id="IPR050542">
    <property type="entry name" value="Glycosyl_Hydrlase18_Chitinase"/>
</dbReference>
<dbReference type="SMART" id="SM00636">
    <property type="entry name" value="Glyco_18"/>
    <property type="match status" value="1"/>
</dbReference>
<keyword evidence="10" id="KW-1185">Reference proteome</keyword>
<dbReference type="PANTHER" id="PTHR45708">
    <property type="entry name" value="ENDOCHITINASE"/>
    <property type="match status" value="1"/>
</dbReference>
<gene>
    <name evidence="9" type="ORF">R2X38_06115</name>
</gene>
<dbReference type="CDD" id="cd12215">
    <property type="entry name" value="ChiC_BD"/>
    <property type="match status" value="1"/>
</dbReference>
<reference evidence="9 10" key="1">
    <citation type="submission" date="2023-10" db="EMBL/GenBank/DDBJ databases">
        <title>Marine bacteria isolated from horseshoe crab.</title>
        <authorList>
            <person name="Cheng T.H."/>
        </authorList>
    </citation>
    <scope>NUCLEOTIDE SEQUENCE [LARGE SCALE GENOMIC DNA]</scope>
    <source>
        <strain evidence="9 10">HSC6</strain>
    </source>
</reference>
<dbReference type="Proteomes" id="UP001186452">
    <property type="component" value="Unassembled WGS sequence"/>
</dbReference>
<dbReference type="InterPro" id="IPR017853">
    <property type="entry name" value="GH"/>
</dbReference>
<dbReference type="InterPro" id="IPR003610">
    <property type="entry name" value="CBM5/12"/>
</dbReference>
<evidence type="ECO:0000256" key="1">
    <source>
        <dbReference type="ARBA" id="ARBA00009121"/>
    </source>
</evidence>
<feature type="signal peptide" evidence="7">
    <location>
        <begin position="1"/>
        <end position="20"/>
    </location>
</feature>
<evidence type="ECO:0000313" key="9">
    <source>
        <dbReference type="EMBL" id="MDV5168571.1"/>
    </source>
</evidence>
<dbReference type="SUPFAM" id="SSF51055">
    <property type="entry name" value="Carbohydrate binding domain"/>
    <property type="match status" value="1"/>
</dbReference>
<evidence type="ECO:0000256" key="7">
    <source>
        <dbReference type="SAM" id="SignalP"/>
    </source>
</evidence>
<dbReference type="InterPro" id="IPR036573">
    <property type="entry name" value="CBM_sf_5/12"/>
</dbReference>
<comment type="caution">
    <text evidence="9">The sequence shown here is derived from an EMBL/GenBank/DDBJ whole genome shotgun (WGS) entry which is preliminary data.</text>
</comment>
<evidence type="ECO:0000313" key="10">
    <source>
        <dbReference type="Proteomes" id="UP001186452"/>
    </source>
</evidence>
<organism evidence="9 10">
    <name type="scientific">Photobacterium rosenbergii</name>
    <dbReference type="NCBI Taxonomy" id="294936"/>
    <lineage>
        <taxon>Bacteria</taxon>
        <taxon>Pseudomonadati</taxon>
        <taxon>Pseudomonadota</taxon>
        <taxon>Gammaproteobacteria</taxon>
        <taxon>Vibrionales</taxon>
        <taxon>Vibrionaceae</taxon>
        <taxon>Photobacterium</taxon>
    </lineage>
</organism>
<dbReference type="EMBL" id="JAWJZI010000002">
    <property type="protein sequence ID" value="MDV5168571.1"/>
    <property type="molecule type" value="Genomic_DNA"/>
</dbReference>
<dbReference type="EC" id="3.2.1.14" evidence="2"/>
<keyword evidence="7" id="KW-0732">Signal</keyword>
<dbReference type="SMART" id="SM00495">
    <property type="entry name" value="ChtBD3"/>
    <property type="match status" value="2"/>
</dbReference>
<feature type="chain" id="PRO_5047533999" description="chitinase" evidence="7">
    <location>
        <begin position="21"/>
        <end position="849"/>
    </location>
</feature>
<keyword evidence="5 6" id="KW-0326">Glycosidase</keyword>
<dbReference type="Gene3D" id="3.20.20.80">
    <property type="entry name" value="Glycosidases"/>
    <property type="match status" value="1"/>
</dbReference>
<accession>A0ABU3ZEN4</accession>
<evidence type="ECO:0000256" key="5">
    <source>
        <dbReference type="ARBA" id="ARBA00023295"/>
    </source>
</evidence>
<dbReference type="CDD" id="cd02871">
    <property type="entry name" value="GH18_chitinase_D-like"/>
    <property type="match status" value="1"/>
</dbReference>
<dbReference type="Gene3D" id="2.60.40.10">
    <property type="entry name" value="Immunoglobulins"/>
    <property type="match status" value="4"/>
</dbReference>
<dbReference type="Gene3D" id="2.10.10.20">
    <property type="entry name" value="Carbohydrate-binding module superfamily 5/12"/>
    <property type="match status" value="1"/>
</dbReference>
<name>A0ABU3ZEN4_9GAMM</name>
<dbReference type="Pfam" id="PF00704">
    <property type="entry name" value="Glyco_hydro_18"/>
    <property type="match status" value="1"/>
</dbReference>